<gene>
    <name evidence="1" type="ORF">Rhe02_16060</name>
</gene>
<dbReference type="EMBL" id="BONY01000008">
    <property type="protein sequence ID" value="GIH03539.1"/>
    <property type="molecule type" value="Genomic_DNA"/>
</dbReference>
<evidence type="ECO:0000313" key="1">
    <source>
        <dbReference type="EMBL" id="GIH03539.1"/>
    </source>
</evidence>
<evidence type="ECO:0000313" key="2">
    <source>
        <dbReference type="Proteomes" id="UP000612899"/>
    </source>
</evidence>
<keyword evidence="2" id="KW-1185">Reference proteome</keyword>
<protein>
    <submittedName>
        <fullName evidence="1">Uncharacterized protein</fullName>
    </submittedName>
</protein>
<dbReference type="AlphaFoldDB" id="A0A8J3Q4B5"/>
<proteinExistence type="predicted"/>
<sequence>MPATAALPDLWGFAYLDNATPPPNWVMDTARQAGTFQTVCPGRRATATRNAAGSYWVRFPCTGTLRGVAHVTAVDATGGFCEASEWGLDNGDEVVEVFCFDAAGAPADRRFTVMFSTSSQPAPGRAYGYLLAEATGGLLTSYNSLAGVNSSVKLSTGFYRVTLPRLAPGSLAGSLQVTAVDIGAAPRRCKVSDWTYRVSDYTVYVSCYDAAGNKVDSRFTLSFHHKSTVYGGQSPPARYAYLLAPNIAYAGTDANSAGGVNSVTALGTGAWEVTFPAVGASLTHLQVTAFGGSAVYCQLTSVWLVSAANDLTAPVGCFRPGGAPAGSHFFSTTASI</sequence>
<reference evidence="1" key="1">
    <citation type="submission" date="2021-01" db="EMBL/GenBank/DDBJ databases">
        <title>Whole genome shotgun sequence of Rhizocola hellebori NBRC 109834.</title>
        <authorList>
            <person name="Komaki H."/>
            <person name="Tamura T."/>
        </authorList>
    </citation>
    <scope>NUCLEOTIDE SEQUENCE</scope>
    <source>
        <strain evidence="1">NBRC 109834</strain>
    </source>
</reference>
<name>A0A8J3Q4B5_9ACTN</name>
<dbReference type="Proteomes" id="UP000612899">
    <property type="component" value="Unassembled WGS sequence"/>
</dbReference>
<comment type="caution">
    <text evidence="1">The sequence shown here is derived from an EMBL/GenBank/DDBJ whole genome shotgun (WGS) entry which is preliminary data.</text>
</comment>
<organism evidence="1 2">
    <name type="scientific">Rhizocola hellebori</name>
    <dbReference type="NCBI Taxonomy" id="1392758"/>
    <lineage>
        <taxon>Bacteria</taxon>
        <taxon>Bacillati</taxon>
        <taxon>Actinomycetota</taxon>
        <taxon>Actinomycetes</taxon>
        <taxon>Micromonosporales</taxon>
        <taxon>Micromonosporaceae</taxon>
        <taxon>Rhizocola</taxon>
    </lineage>
</organism>
<accession>A0A8J3Q4B5</accession>